<dbReference type="InterPro" id="IPR001279">
    <property type="entry name" value="Metallo-B-lactamas"/>
</dbReference>
<protein>
    <submittedName>
        <fullName evidence="6">MBL-fold metallo-hydrolase superfamily</fullName>
    </submittedName>
</protein>
<keyword evidence="3 6" id="KW-0378">Hydrolase</keyword>
<evidence type="ECO:0000313" key="6">
    <source>
        <dbReference type="EMBL" id="CAA9214787.1"/>
    </source>
</evidence>
<evidence type="ECO:0000256" key="3">
    <source>
        <dbReference type="ARBA" id="ARBA00022801"/>
    </source>
</evidence>
<reference evidence="6" key="1">
    <citation type="submission" date="2020-02" db="EMBL/GenBank/DDBJ databases">
        <authorList>
            <person name="Meier V. D."/>
        </authorList>
    </citation>
    <scope>NUCLEOTIDE SEQUENCE</scope>
    <source>
        <strain evidence="6">AVDCRST_MAG76</strain>
    </source>
</reference>
<dbReference type="GO" id="GO:0046872">
    <property type="term" value="F:metal ion binding"/>
    <property type="evidence" value="ECO:0007669"/>
    <property type="project" value="UniProtKB-KW"/>
</dbReference>
<gene>
    <name evidence="6" type="ORF">AVDCRST_MAG76-333</name>
</gene>
<organism evidence="6">
    <name type="scientific">uncultured Acidimicrobiales bacterium</name>
    <dbReference type="NCBI Taxonomy" id="310071"/>
    <lineage>
        <taxon>Bacteria</taxon>
        <taxon>Bacillati</taxon>
        <taxon>Actinomycetota</taxon>
        <taxon>Acidimicrobiia</taxon>
        <taxon>Acidimicrobiales</taxon>
        <taxon>environmental samples</taxon>
    </lineage>
</organism>
<keyword evidence="2" id="KW-0479">Metal-binding</keyword>
<dbReference type="Pfam" id="PF00753">
    <property type="entry name" value="Lactamase_B"/>
    <property type="match status" value="1"/>
</dbReference>
<evidence type="ECO:0000256" key="1">
    <source>
        <dbReference type="ARBA" id="ARBA00001947"/>
    </source>
</evidence>
<dbReference type="PANTHER" id="PTHR46233">
    <property type="entry name" value="HYDROXYACYLGLUTATHIONE HYDROLASE GLOC"/>
    <property type="match status" value="1"/>
</dbReference>
<dbReference type="AlphaFoldDB" id="A0A6J4H6Z1"/>
<sequence>MQIWKLPLWLAETNTYVVSAEGPGGECVLVDAPPAPAAILGLLAEQGLRLVALLSTHGHLDHVGGVAAVVGGLDGDRPVPVHIHDADRHMLLDPVGTGGDFGRYLAMEELDLTPPELIEGLEDGQVVRGAGLAFTSIHTPGHTGGSVCFRLDVEGEAPLLFSGDHLFAGSIGRTDLPGGSYETMAASMRDKVMTLQDDLAVLPGHGGNTTIGQERRTNPFVLQMLAG</sequence>
<evidence type="ECO:0000259" key="5">
    <source>
        <dbReference type="SMART" id="SM00849"/>
    </source>
</evidence>
<comment type="cofactor">
    <cofactor evidence="1">
        <name>Zn(2+)</name>
        <dbReference type="ChEBI" id="CHEBI:29105"/>
    </cofactor>
</comment>
<accession>A0A6J4H6Z1</accession>
<dbReference type="InterPro" id="IPR051453">
    <property type="entry name" value="MBL_Glyoxalase_II"/>
</dbReference>
<feature type="domain" description="Metallo-beta-lactamase" evidence="5">
    <location>
        <begin position="12"/>
        <end position="205"/>
    </location>
</feature>
<dbReference type="CDD" id="cd06262">
    <property type="entry name" value="metallo-hydrolase-like_MBL-fold"/>
    <property type="match status" value="1"/>
</dbReference>
<dbReference type="SUPFAM" id="SSF56281">
    <property type="entry name" value="Metallo-hydrolase/oxidoreductase"/>
    <property type="match status" value="1"/>
</dbReference>
<dbReference type="GO" id="GO:0016787">
    <property type="term" value="F:hydrolase activity"/>
    <property type="evidence" value="ECO:0007669"/>
    <property type="project" value="UniProtKB-KW"/>
</dbReference>
<keyword evidence="4" id="KW-0862">Zinc</keyword>
<dbReference type="Gene3D" id="3.60.15.10">
    <property type="entry name" value="Ribonuclease Z/Hydroxyacylglutathione hydrolase-like"/>
    <property type="match status" value="1"/>
</dbReference>
<proteinExistence type="predicted"/>
<evidence type="ECO:0000256" key="2">
    <source>
        <dbReference type="ARBA" id="ARBA00022723"/>
    </source>
</evidence>
<dbReference type="PANTHER" id="PTHR46233:SF3">
    <property type="entry name" value="HYDROXYACYLGLUTATHIONE HYDROLASE GLOC"/>
    <property type="match status" value="1"/>
</dbReference>
<dbReference type="EMBL" id="CADCSZ010000021">
    <property type="protein sequence ID" value="CAA9214787.1"/>
    <property type="molecule type" value="Genomic_DNA"/>
</dbReference>
<name>A0A6J4H6Z1_9ACTN</name>
<dbReference type="SMART" id="SM00849">
    <property type="entry name" value="Lactamase_B"/>
    <property type="match status" value="1"/>
</dbReference>
<evidence type="ECO:0000256" key="4">
    <source>
        <dbReference type="ARBA" id="ARBA00022833"/>
    </source>
</evidence>
<dbReference type="InterPro" id="IPR036866">
    <property type="entry name" value="RibonucZ/Hydroxyglut_hydro"/>
</dbReference>